<proteinExistence type="predicted"/>
<dbReference type="InterPro" id="IPR004993">
    <property type="entry name" value="GH3"/>
</dbReference>
<gene>
    <name evidence="2" type="ORF">JCR33_20805</name>
</gene>
<feature type="domain" description="GH3 middle" evidence="1">
    <location>
        <begin position="319"/>
        <end position="375"/>
    </location>
</feature>
<dbReference type="Pfam" id="PF23571">
    <property type="entry name" value="GH3_M"/>
    <property type="match status" value="1"/>
</dbReference>
<sequence length="515" mass="54947">MSAAALERTIRVLCGPDLARLRRALDAPEAAQARVAQAVARDLARTEYGRRHGVSSTDGRQTLLDKLPVAQYEDLRPLVARQIAGERAVLTTHPVQRVEYTSGSSGAAKPVPMTAPLIAAFSRTARLMFADALGAGLTLRTGRLFASISPPAGRPDDATSDDTGYLTGLLRPIARHIMVLPPDYGTAQTVEAFRDSLALTLLSARDLEVVSVWSPSYLLALLDHIVRRRDALAHALDPDRAALLARAEPDWTAIWPFLSLLSCWTHGAAARLAAALADRLPGVTIAPKGLLATEGPVTVPLRAYGAVEPVPLVDTVLLEFLDDDGRSHPVHRLDAGGDYDVVTTIPGGLPRYRLGDRVRACERIGATPSLVFLGRAGEVADLVGEKLSADFLRAALDGILADVPSPPLVVVPVRTANGGAYHLLVDASPDEATLLADRLEGALSAAVHYRAARRLGQLEPLRARSVPHLSARLQRFHMGEGMRLGDIKDQLLVTDPDRAAALIHSLGATSPNDSA</sequence>
<name>A0A934MHX6_9HYPH</name>
<dbReference type="Proteomes" id="UP000609531">
    <property type="component" value="Unassembled WGS sequence"/>
</dbReference>
<protein>
    <submittedName>
        <fullName evidence="2">GH3 auxin-responsive promoter family protein</fullName>
    </submittedName>
</protein>
<dbReference type="GO" id="GO:0016881">
    <property type="term" value="F:acid-amino acid ligase activity"/>
    <property type="evidence" value="ECO:0007669"/>
    <property type="project" value="TreeGrafter"/>
</dbReference>
<dbReference type="InterPro" id="IPR055377">
    <property type="entry name" value="GH3_M"/>
</dbReference>
<evidence type="ECO:0000259" key="1">
    <source>
        <dbReference type="Pfam" id="PF23571"/>
    </source>
</evidence>
<dbReference type="AlphaFoldDB" id="A0A934MHX6"/>
<accession>A0A934MHX6</accession>
<keyword evidence="3" id="KW-1185">Reference proteome</keyword>
<reference evidence="2" key="1">
    <citation type="submission" date="2020-12" db="EMBL/GenBank/DDBJ databases">
        <title>Bacterial taxonomy.</title>
        <authorList>
            <person name="Pan X."/>
        </authorList>
    </citation>
    <scope>NUCLEOTIDE SEQUENCE</scope>
    <source>
        <strain evidence="2">B2012</strain>
    </source>
</reference>
<comment type="caution">
    <text evidence="2">The sequence shown here is derived from an EMBL/GenBank/DDBJ whole genome shotgun (WGS) entry which is preliminary data.</text>
</comment>
<organism evidence="2 3">
    <name type="scientific">Acuticoccus mangrovi</name>
    <dbReference type="NCBI Taxonomy" id="2796142"/>
    <lineage>
        <taxon>Bacteria</taxon>
        <taxon>Pseudomonadati</taxon>
        <taxon>Pseudomonadota</taxon>
        <taxon>Alphaproteobacteria</taxon>
        <taxon>Hyphomicrobiales</taxon>
        <taxon>Amorphaceae</taxon>
        <taxon>Acuticoccus</taxon>
    </lineage>
</organism>
<dbReference type="PANTHER" id="PTHR31901">
    <property type="entry name" value="GH3 DOMAIN-CONTAINING PROTEIN"/>
    <property type="match status" value="1"/>
</dbReference>
<dbReference type="EMBL" id="JAEKJA010000024">
    <property type="protein sequence ID" value="MBJ3778153.1"/>
    <property type="molecule type" value="Genomic_DNA"/>
</dbReference>
<evidence type="ECO:0000313" key="3">
    <source>
        <dbReference type="Proteomes" id="UP000609531"/>
    </source>
</evidence>
<dbReference type="RefSeq" id="WP_211110475.1">
    <property type="nucleotide sequence ID" value="NZ_JAEKJA010000024.1"/>
</dbReference>
<evidence type="ECO:0000313" key="2">
    <source>
        <dbReference type="EMBL" id="MBJ3778153.1"/>
    </source>
</evidence>
<dbReference type="Pfam" id="PF03321">
    <property type="entry name" value="GH3"/>
    <property type="match status" value="1"/>
</dbReference>
<dbReference type="PANTHER" id="PTHR31901:SF9">
    <property type="entry name" value="GH3 DOMAIN-CONTAINING PROTEIN"/>
    <property type="match status" value="1"/>
</dbReference>
<dbReference type="GO" id="GO:0005737">
    <property type="term" value="C:cytoplasm"/>
    <property type="evidence" value="ECO:0007669"/>
    <property type="project" value="TreeGrafter"/>
</dbReference>